<protein>
    <submittedName>
        <fullName evidence="4">Oxidoreductase, short-chain dehydrogenase/reductase family</fullName>
    </submittedName>
</protein>
<keyword evidence="2" id="KW-0560">Oxidoreductase</keyword>
<dbReference type="PaxDb" id="243230-DR_0088"/>
<dbReference type="STRING" id="243230.DR_0088"/>
<dbReference type="EMBL" id="AE000513">
    <property type="protein sequence ID" value="AAF09681.1"/>
    <property type="molecule type" value="Genomic_DNA"/>
</dbReference>
<dbReference type="PANTHER" id="PTHR42901">
    <property type="entry name" value="ALCOHOL DEHYDROGENASE"/>
    <property type="match status" value="1"/>
</dbReference>
<sequence>MRGWPAMLAAMTSSAGGAFSPSPAQRGLLTNQVIAVTSADQGYGRPIGTALAHAGASVILVGTAPENLAAIASGIEQQGGQVIPLAADVSVPLDCISALGRILDIYGELHGVVHLADKRAYSTFQDLSENEWMDLFGANVKSTVALTQVLRRRHPQTWLTIVGPHRDEAGLQVQPQRGAIRSLVEHAGQEDMRLNLLLPSRASSGDDRLDQPLTDAVLALAMPSLGHLGGNVLEVPLPPLPRAGQARSDQVRAEQIRSGQVDRQP</sequence>
<dbReference type="PIR" id="H75560">
    <property type="entry name" value="H75560"/>
</dbReference>
<organism evidence="4 5">
    <name type="scientific">Deinococcus radiodurans (strain ATCC 13939 / DSM 20539 / JCM 16871 / CCUG 27074 / LMG 4051 / NBRC 15346 / NCIMB 9279 / VKM B-1422 / R1)</name>
    <dbReference type="NCBI Taxonomy" id="243230"/>
    <lineage>
        <taxon>Bacteria</taxon>
        <taxon>Thermotogati</taxon>
        <taxon>Deinococcota</taxon>
        <taxon>Deinococci</taxon>
        <taxon>Deinococcales</taxon>
        <taxon>Deinococcaceae</taxon>
        <taxon>Deinococcus</taxon>
    </lineage>
</organism>
<dbReference type="SUPFAM" id="SSF51735">
    <property type="entry name" value="NAD(P)-binding Rossmann-fold domains"/>
    <property type="match status" value="1"/>
</dbReference>
<evidence type="ECO:0000256" key="1">
    <source>
        <dbReference type="ARBA" id="ARBA00006484"/>
    </source>
</evidence>
<dbReference type="eggNOG" id="COG4221">
    <property type="taxonomic scope" value="Bacteria"/>
</dbReference>
<comment type="similarity">
    <text evidence="1">Belongs to the short-chain dehydrogenases/reductases (SDR) family.</text>
</comment>
<evidence type="ECO:0000313" key="5">
    <source>
        <dbReference type="Proteomes" id="UP000002524"/>
    </source>
</evidence>
<dbReference type="PANTHER" id="PTHR42901:SF1">
    <property type="entry name" value="ALCOHOL DEHYDROGENASE"/>
    <property type="match status" value="1"/>
</dbReference>
<dbReference type="InterPro" id="IPR002347">
    <property type="entry name" value="SDR_fam"/>
</dbReference>
<gene>
    <name evidence="4" type="ordered locus">DR_0088</name>
</gene>
<name>Q9RY62_DEIRA</name>
<reference evidence="4 5" key="1">
    <citation type="journal article" date="1999" name="Science">
        <title>Genome sequence of the radioresistant bacterium Deinococcus radiodurans R1.</title>
        <authorList>
            <person name="White O."/>
            <person name="Eisen J.A."/>
            <person name="Heidelberg J.F."/>
            <person name="Hickey E.K."/>
            <person name="Peterson J.D."/>
            <person name="Dodson R.J."/>
            <person name="Haft D.H."/>
            <person name="Gwinn M.L."/>
            <person name="Nelson W.C."/>
            <person name="Richardson D.L."/>
            <person name="Moffat K.S."/>
            <person name="Qin H."/>
            <person name="Jiang L."/>
            <person name="Pamphile W."/>
            <person name="Crosby M."/>
            <person name="Shen M."/>
            <person name="Vamathevan J.J."/>
            <person name="Lam P."/>
            <person name="McDonald L."/>
            <person name="Utterback T."/>
            <person name="Zalewski C."/>
            <person name="Makarova K.S."/>
            <person name="Aravind L."/>
            <person name="Daly M.J."/>
            <person name="Minton K.W."/>
            <person name="Fleischmann R.D."/>
            <person name="Ketchum K.A."/>
            <person name="Nelson K.E."/>
            <person name="Salzberg S."/>
            <person name="Smith H.O."/>
            <person name="Venter J.C."/>
            <person name="Fraser C.M."/>
        </authorList>
    </citation>
    <scope>NUCLEOTIDE SEQUENCE [LARGE SCALE GENOMIC DNA]</scope>
    <source>
        <strain evidence="5">ATCC 13939 / DSM 20539 / JCM 16871 / LMG 4051 / NBRC 15346 / NCIMB 9279 / R1 / VKM B-1422</strain>
    </source>
</reference>
<dbReference type="InParanoid" id="Q9RY62"/>
<dbReference type="Proteomes" id="UP000002524">
    <property type="component" value="Chromosome 1"/>
</dbReference>
<keyword evidence="5" id="KW-1185">Reference proteome</keyword>
<dbReference type="AlphaFoldDB" id="Q9RY62"/>
<evidence type="ECO:0000256" key="2">
    <source>
        <dbReference type="ARBA" id="ARBA00023002"/>
    </source>
</evidence>
<dbReference type="InterPro" id="IPR036291">
    <property type="entry name" value="NAD(P)-bd_dom_sf"/>
</dbReference>
<dbReference type="GO" id="GO:0016491">
    <property type="term" value="F:oxidoreductase activity"/>
    <property type="evidence" value="ECO:0007669"/>
    <property type="project" value="UniProtKB-KW"/>
</dbReference>
<evidence type="ECO:0000256" key="3">
    <source>
        <dbReference type="SAM" id="MobiDB-lite"/>
    </source>
</evidence>
<proteinExistence type="inferred from homology"/>
<evidence type="ECO:0000313" key="4">
    <source>
        <dbReference type="EMBL" id="AAF09681.1"/>
    </source>
</evidence>
<dbReference type="Gene3D" id="3.40.50.720">
    <property type="entry name" value="NAD(P)-binding Rossmann-like Domain"/>
    <property type="match status" value="1"/>
</dbReference>
<accession>Q9RY62</accession>
<dbReference type="OrthoDB" id="9790785at2"/>
<dbReference type="HOGENOM" id="CLU_010194_23_0_0"/>
<dbReference type="PATRIC" id="fig|243230.17.peg.252"/>
<feature type="region of interest" description="Disordered" evidence="3">
    <location>
        <begin position="239"/>
        <end position="265"/>
    </location>
</feature>
<dbReference type="KEGG" id="dra:DR_0088"/>
<dbReference type="Pfam" id="PF00106">
    <property type="entry name" value="adh_short"/>
    <property type="match status" value="1"/>
</dbReference>
<dbReference type="EnsemblBacteria" id="AAF09681">
    <property type="protein sequence ID" value="AAF09681"/>
    <property type="gene ID" value="DR_0088"/>
</dbReference>